<feature type="modified residue" description="N6-(pyridoxal phosphate)lysine" evidence="10">
    <location>
        <position position="243"/>
    </location>
</feature>
<dbReference type="PANTHER" id="PTHR13693:SF100">
    <property type="entry name" value="8-AMINO-7-OXONONANOATE SYNTHASE"/>
    <property type="match status" value="1"/>
</dbReference>
<evidence type="ECO:0000256" key="8">
    <source>
        <dbReference type="ARBA" id="ARBA00047715"/>
    </source>
</evidence>
<keyword evidence="12" id="KW-0012">Acyltransferase</keyword>
<dbReference type="Gene3D" id="3.90.1150.10">
    <property type="entry name" value="Aspartate Aminotransferase, domain 1"/>
    <property type="match status" value="1"/>
</dbReference>
<dbReference type="CDD" id="cd06454">
    <property type="entry name" value="KBL_like"/>
    <property type="match status" value="1"/>
</dbReference>
<keyword evidence="13" id="KW-1185">Reference proteome</keyword>
<evidence type="ECO:0000256" key="7">
    <source>
        <dbReference type="ARBA" id="ARBA00022898"/>
    </source>
</evidence>
<evidence type="ECO:0000256" key="6">
    <source>
        <dbReference type="ARBA" id="ARBA00022756"/>
    </source>
</evidence>
<gene>
    <name evidence="12" type="primary">bioF</name>
    <name evidence="12" type="ORF">JIN82_10870</name>
</gene>
<dbReference type="InterPro" id="IPR015424">
    <property type="entry name" value="PyrdxlP-dep_Trfase"/>
</dbReference>
<evidence type="ECO:0000256" key="3">
    <source>
        <dbReference type="ARBA" id="ARBA00011738"/>
    </source>
</evidence>
<evidence type="ECO:0000256" key="5">
    <source>
        <dbReference type="ARBA" id="ARBA00022679"/>
    </source>
</evidence>
<dbReference type="Proteomes" id="UP000624703">
    <property type="component" value="Unassembled WGS sequence"/>
</dbReference>
<dbReference type="GO" id="GO:0009102">
    <property type="term" value="P:biotin biosynthetic process"/>
    <property type="evidence" value="ECO:0007669"/>
    <property type="project" value="UniProtKB-UniRule"/>
</dbReference>
<name>A0A8J7MI90_9BACT</name>
<comment type="cofactor">
    <cofactor evidence="1 10">
        <name>pyridoxal 5'-phosphate</name>
        <dbReference type="ChEBI" id="CHEBI:597326"/>
    </cofactor>
</comment>
<accession>A0A8J7MI90</accession>
<evidence type="ECO:0000313" key="13">
    <source>
        <dbReference type="Proteomes" id="UP000624703"/>
    </source>
</evidence>
<evidence type="ECO:0000256" key="2">
    <source>
        <dbReference type="ARBA" id="ARBA00004746"/>
    </source>
</evidence>
<dbReference type="InterPro" id="IPR004839">
    <property type="entry name" value="Aminotransferase_I/II_large"/>
</dbReference>
<organism evidence="12 13">
    <name type="scientific">Persicirhabdus sediminis</name>
    <dbReference type="NCBI Taxonomy" id="454144"/>
    <lineage>
        <taxon>Bacteria</taxon>
        <taxon>Pseudomonadati</taxon>
        <taxon>Verrucomicrobiota</taxon>
        <taxon>Verrucomicrobiia</taxon>
        <taxon>Verrucomicrobiales</taxon>
        <taxon>Verrucomicrobiaceae</taxon>
        <taxon>Persicirhabdus</taxon>
    </lineage>
</organism>
<dbReference type="SUPFAM" id="SSF53383">
    <property type="entry name" value="PLP-dependent transferases"/>
    <property type="match status" value="1"/>
</dbReference>
<feature type="domain" description="Aminotransferase class I/classII large" evidence="11">
    <location>
        <begin position="37"/>
        <end position="383"/>
    </location>
</feature>
<protein>
    <recommendedName>
        <fullName evidence="4 9">8-amino-7-oxononanoate synthase</fullName>
        <ecNumber evidence="4 9">2.3.1.47</ecNumber>
    </recommendedName>
</protein>
<reference evidence="12" key="1">
    <citation type="submission" date="2021-01" db="EMBL/GenBank/DDBJ databases">
        <title>Modified the classification status of verrucomicrobia.</title>
        <authorList>
            <person name="Feng X."/>
        </authorList>
    </citation>
    <scope>NUCLEOTIDE SEQUENCE</scope>
    <source>
        <strain evidence="12">_KCTC 22039</strain>
    </source>
</reference>
<dbReference type="InterPro" id="IPR050087">
    <property type="entry name" value="AON_synthase_class-II"/>
</dbReference>
<dbReference type="InterPro" id="IPR004723">
    <property type="entry name" value="AONS_Archaea/Proteobacteria"/>
</dbReference>
<dbReference type="GO" id="GO:0008710">
    <property type="term" value="F:8-amino-7-oxononanoate synthase activity"/>
    <property type="evidence" value="ECO:0007669"/>
    <property type="project" value="UniProtKB-UniRule"/>
</dbReference>
<dbReference type="InterPro" id="IPR015422">
    <property type="entry name" value="PyrdxlP-dep_Trfase_small"/>
</dbReference>
<evidence type="ECO:0000256" key="9">
    <source>
        <dbReference type="NCBIfam" id="TIGR00858"/>
    </source>
</evidence>
<comment type="caution">
    <text evidence="12">The sequence shown here is derived from an EMBL/GenBank/DDBJ whole genome shotgun (WGS) entry which is preliminary data.</text>
</comment>
<dbReference type="EMBL" id="JAENIM010000041">
    <property type="protein sequence ID" value="MBK1791653.1"/>
    <property type="molecule type" value="Genomic_DNA"/>
</dbReference>
<dbReference type="PANTHER" id="PTHR13693">
    <property type="entry name" value="CLASS II AMINOTRANSFERASE/8-AMINO-7-OXONONANOATE SYNTHASE"/>
    <property type="match status" value="1"/>
</dbReference>
<dbReference type="Gene3D" id="3.40.640.10">
    <property type="entry name" value="Type I PLP-dependent aspartate aminotransferase-like (Major domain)"/>
    <property type="match status" value="1"/>
</dbReference>
<dbReference type="NCBIfam" id="TIGR00858">
    <property type="entry name" value="bioF"/>
    <property type="match status" value="1"/>
</dbReference>
<sequence>MRQPEQELDALREQSLLRSLRQLDGPQDTTMSWHGEQLVNFASNDYLGLAQHPALKAAFIQGIEKFGTGSGASRLVTGNLPAHRQLEETIAELKNTEAAISFANGYNCSVGTLTALLQKGDTVILDKLSHASLIDGARMSGATVRVFPHNHLAKLEKLLQSVTSNASSQPAEARVLIVTESVFSMDGDIAPLAEICALKEKYGALLLVDEAHGLGVFGSTGMGLAEQLDLTSQIDFHMGTLGKAAGIAGGYIACSASYRQLLINRARSFIYSTAPPPAQAYAAAAALRLISSNEGREMREKLWSNIHQLASQLDHSITPTSAIIPWMIGDTDSAIQLSENLQQNGLLVPAIRYPTVPKNTARLRITISASHTPAQLSQLAQALASSS</sequence>
<dbReference type="InterPro" id="IPR015421">
    <property type="entry name" value="PyrdxlP-dep_Trfase_major"/>
</dbReference>
<evidence type="ECO:0000256" key="4">
    <source>
        <dbReference type="ARBA" id="ARBA00013187"/>
    </source>
</evidence>
<evidence type="ECO:0000313" key="12">
    <source>
        <dbReference type="EMBL" id="MBK1791653.1"/>
    </source>
</evidence>
<evidence type="ECO:0000256" key="1">
    <source>
        <dbReference type="ARBA" id="ARBA00001933"/>
    </source>
</evidence>
<dbReference type="RefSeq" id="WP_200311672.1">
    <property type="nucleotide sequence ID" value="NZ_JAENIM010000041.1"/>
</dbReference>
<evidence type="ECO:0000256" key="10">
    <source>
        <dbReference type="PIRSR" id="PIRSR604723-51"/>
    </source>
</evidence>
<evidence type="ECO:0000259" key="11">
    <source>
        <dbReference type="Pfam" id="PF00155"/>
    </source>
</evidence>
<dbReference type="AlphaFoldDB" id="A0A8J7MI90"/>
<comment type="subunit">
    <text evidence="3">Homodimer.</text>
</comment>
<keyword evidence="5 12" id="KW-0808">Transferase</keyword>
<keyword evidence="6" id="KW-0093">Biotin biosynthesis</keyword>
<comment type="pathway">
    <text evidence="2">Cofactor biosynthesis; biotin biosynthesis.</text>
</comment>
<comment type="catalytic activity">
    <reaction evidence="8">
        <text>6-carboxyhexanoyl-[ACP] + L-alanine + H(+) = (8S)-8-amino-7-oxononanoate + holo-[ACP] + CO2</text>
        <dbReference type="Rhea" id="RHEA:42288"/>
        <dbReference type="Rhea" id="RHEA-COMP:9685"/>
        <dbReference type="Rhea" id="RHEA-COMP:9955"/>
        <dbReference type="ChEBI" id="CHEBI:15378"/>
        <dbReference type="ChEBI" id="CHEBI:16526"/>
        <dbReference type="ChEBI" id="CHEBI:57972"/>
        <dbReference type="ChEBI" id="CHEBI:64479"/>
        <dbReference type="ChEBI" id="CHEBI:78846"/>
        <dbReference type="ChEBI" id="CHEBI:149468"/>
        <dbReference type="EC" id="2.3.1.47"/>
    </reaction>
</comment>
<dbReference type="EC" id="2.3.1.47" evidence="4 9"/>
<dbReference type="GO" id="GO:0030170">
    <property type="term" value="F:pyridoxal phosphate binding"/>
    <property type="evidence" value="ECO:0007669"/>
    <property type="project" value="InterPro"/>
</dbReference>
<dbReference type="UniPathway" id="UPA00078"/>
<dbReference type="Pfam" id="PF00155">
    <property type="entry name" value="Aminotran_1_2"/>
    <property type="match status" value="1"/>
</dbReference>
<keyword evidence="7 10" id="KW-0663">Pyridoxal phosphate</keyword>
<proteinExistence type="predicted"/>